<dbReference type="GO" id="GO:0000981">
    <property type="term" value="F:DNA-binding transcription factor activity, RNA polymerase II-specific"/>
    <property type="evidence" value="ECO:0007669"/>
    <property type="project" value="TreeGrafter"/>
</dbReference>
<dbReference type="InterPro" id="IPR000837">
    <property type="entry name" value="AP-1"/>
</dbReference>
<dbReference type="PROSITE" id="PS50217">
    <property type="entry name" value="BZIP"/>
    <property type="match status" value="1"/>
</dbReference>
<dbReference type="GO" id="GO:0005634">
    <property type="term" value="C:nucleus"/>
    <property type="evidence" value="ECO:0007669"/>
    <property type="project" value="TreeGrafter"/>
</dbReference>
<dbReference type="CDD" id="cd14687">
    <property type="entry name" value="bZIP_ATF2"/>
    <property type="match status" value="1"/>
</dbReference>
<dbReference type="InterPro" id="IPR046347">
    <property type="entry name" value="bZIP_sf"/>
</dbReference>
<dbReference type="SMART" id="SM00338">
    <property type="entry name" value="BRLZ"/>
    <property type="match status" value="1"/>
</dbReference>
<feature type="region of interest" description="Disordered" evidence="5">
    <location>
        <begin position="97"/>
        <end position="172"/>
    </location>
</feature>
<proteinExistence type="predicted"/>
<protein>
    <recommendedName>
        <fullName evidence="6">BZIP domain-containing protein</fullName>
    </recommendedName>
</protein>
<sequence length="260" mass="28474">MESGQTGSYFDFLNLDNASNLDNGGAFSSPDVEQNLSTFTLGNGEPFLSPGVGQNASTFNTPTNDFYRLCSNGNFPPEQPMSAIPRRSSWAHILKPAQGTAPTPQSNAPTFQVGSTSPESQFPVPAPQSKAPTVQVGSNPPESASPETAPPPAKRKCRISKKSDTETPEDPEKRLKFLERNRIAASKCREKKKIQQRLMEQRSAALEKENAELRAKIDALTADVQNTQNILITHAKCNDPNIDCWFRRKAEQLANGNMQV</sequence>
<organism evidence="7 8">
    <name type="scientific">Dichotomopilus funicola</name>
    <dbReference type="NCBI Taxonomy" id="1934379"/>
    <lineage>
        <taxon>Eukaryota</taxon>
        <taxon>Fungi</taxon>
        <taxon>Dikarya</taxon>
        <taxon>Ascomycota</taxon>
        <taxon>Pezizomycotina</taxon>
        <taxon>Sordariomycetes</taxon>
        <taxon>Sordariomycetidae</taxon>
        <taxon>Sordariales</taxon>
        <taxon>Chaetomiaceae</taxon>
        <taxon>Dichotomopilus</taxon>
    </lineage>
</organism>
<gene>
    <name evidence="7" type="ORF">C8A04DRAFT_28539</name>
</gene>
<dbReference type="SUPFAM" id="SSF57959">
    <property type="entry name" value="Leucine zipper domain"/>
    <property type="match status" value="1"/>
</dbReference>
<dbReference type="Proteomes" id="UP001302676">
    <property type="component" value="Unassembled WGS sequence"/>
</dbReference>
<evidence type="ECO:0000256" key="3">
    <source>
        <dbReference type="ARBA" id="ARBA00023163"/>
    </source>
</evidence>
<dbReference type="GeneID" id="87817289"/>
<dbReference type="PRINTS" id="PR00042">
    <property type="entry name" value="LEUZIPPRFOS"/>
</dbReference>
<feature type="compositionally biased region" description="Polar residues" evidence="5">
    <location>
        <begin position="100"/>
        <end position="120"/>
    </location>
</feature>
<keyword evidence="4" id="KW-0175">Coiled coil</keyword>
<feature type="domain" description="BZIP" evidence="6">
    <location>
        <begin position="171"/>
        <end position="234"/>
    </location>
</feature>
<dbReference type="PANTHER" id="PTHR23351:SF24">
    <property type="entry name" value="ACTIVATING TRANSCRIPTION FACTOR 3-RELATED"/>
    <property type="match status" value="1"/>
</dbReference>
<keyword evidence="3" id="KW-0804">Transcription</keyword>
<evidence type="ECO:0000313" key="7">
    <source>
        <dbReference type="EMBL" id="KAK4143755.1"/>
    </source>
</evidence>
<dbReference type="Pfam" id="PF00170">
    <property type="entry name" value="bZIP_1"/>
    <property type="match status" value="1"/>
</dbReference>
<evidence type="ECO:0000259" key="6">
    <source>
        <dbReference type="PROSITE" id="PS50217"/>
    </source>
</evidence>
<accession>A0AAN6V2Y2</accession>
<evidence type="ECO:0000256" key="5">
    <source>
        <dbReference type="SAM" id="MobiDB-lite"/>
    </source>
</evidence>
<dbReference type="EMBL" id="MU853583">
    <property type="protein sequence ID" value="KAK4143755.1"/>
    <property type="molecule type" value="Genomic_DNA"/>
</dbReference>
<name>A0AAN6V2Y2_9PEZI</name>
<evidence type="ECO:0000313" key="8">
    <source>
        <dbReference type="Proteomes" id="UP001302676"/>
    </source>
</evidence>
<dbReference type="InterPro" id="IPR004827">
    <property type="entry name" value="bZIP"/>
</dbReference>
<dbReference type="PROSITE" id="PS00036">
    <property type="entry name" value="BZIP_BASIC"/>
    <property type="match status" value="1"/>
</dbReference>
<dbReference type="Gene3D" id="1.20.5.170">
    <property type="match status" value="1"/>
</dbReference>
<keyword evidence="8" id="KW-1185">Reference proteome</keyword>
<dbReference type="GO" id="GO:0000978">
    <property type="term" value="F:RNA polymerase II cis-regulatory region sequence-specific DNA binding"/>
    <property type="evidence" value="ECO:0007669"/>
    <property type="project" value="TreeGrafter"/>
</dbReference>
<evidence type="ECO:0000256" key="1">
    <source>
        <dbReference type="ARBA" id="ARBA00023015"/>
    </source>
</evidence>
<evidence type="ECO:0000256" key="2">
    <source>
        <dbReference type="ARBA" id="ARBA00023125"/>
    </source>
</evidence>
<dbReference type="PANTHER" id="PTHR23351">
    <property type="entry name" value="FOS TRANSCRIPTION FACTOR-RELATED"/>
    <property type="match status" value="1"/>
</dbReference>
<keyword evidence="2" id="KW-0238">DNA-binding</keyword>
<feature type="coiled-coil region" evidence="4">
    <location>
        <begin position="196"/>
        <end position="230"/>
    </location>
</feature>
<feature type="compositionally biased region" description="Basic and acidic residues" evidence="5">
    <location>
        <begin position="161"/>
        <end position="172"/>
    </location>
</feature>
<reference evidence="7" key="2">
    <citation type="submission" date="2023-05" db="EMBL/GenBank/DDBJ databases">
        <authorList>
            <consortium name="Lawrence Berkeley National Laboratory"/>
            <person name="Steindorff A."/>
            <person name="Hensen N."/>
            <person name="Bonometti L."/>
            <person name="Westerberg I."/>
            <person name="Brannstrom I.O."/>
            <person name="Guillou S."/>
            <person name="Cros-Aarteil S."/>
            <person name="Calhoun S."/>
            <person name="Haridas S."/>
            <person name="Kuo A."/>
            <person name="Mondo S."/>
            <person name="Pangilinan J."/>
            <person name="Riley R."/>
            <person name="Labutti K."/>
            <person name="Andreopoulos B."/>
            <person name="Lipzen A."/>
            <person name="Chen C."/>
            <person name="Yanf M."/>
            <person name="Daum C."/>
            <person name="Ng V."/>
            <person name="Clum A."/>
            <person name="Ohm R."/>
            <person name="Martin F."/>
            <person name="Silar P."/>
            <person name="Natvig D."/>
            <person name="Lalanne C."/>
            <person name="Gautier V."/>
            <person name="Ament-Velasquez S.L."/>
            <person name="Kruys A."/>
            <person name="Hutchinson M.I."/>
            <person name="Powell A.J."/>
            <person name="Barry K."/>
            <person name="Miller A.N."/>
            <person name="Grigoriev I.V."/>
            <person name="Debuchy R."/>
            <person name="Gladieux P."/>
            <person name="Thoren M.H."/>
            <person name="Johannesson H."/>
        </authorList>
    </citation>
    <scope>NUCLEOTIDE SEQUENCE</scope>
    <source>
        <strain evidence="7">CBS 141.50</strain>
    </source>
</reference>
<evidence type="ECO:0000256" key="4">
    <source>
        <dbReference type="SAM" id="Coils"/>
    </source>
</evidence>
<dbReference type="RefSeq" id="XP_062637126.1">
    <property type="nucleotide sequence ID" value="XM_062780676.1"/>
</dbReference>
<dbReference type="AlphaFoldDB" id="A0AAN6V2Y2"/>
<reference evidence="7" key="1">
    <citation type="journal article" date="2023" name="Mol. Phylogenet. Evol.">
        <title>Genome-scale phylogeny and comparative genomics of the fungal order Sordariales.</title>
        <authorList>
            <person name="Hensen N."/>
            <person name="Bonometti L."/>
            <person name="Westerberg I."/>
            <person name="Brannstrom I.O."/>
            <person name="Guillou S."/>
            <person name="Cros-Aarteil S."/>
            <person name="Calhoun S."/>
            <person name="Haridas S."/>
            <person name="Kuo A."/>
            <person name="Mondo S."/>
            <person name="Pangilinan J."/>
            <person name="Riley R."/>
            <person name="LaButti K."/>
            <person name="Andreopoulos B."/>
            <person name="Lipzen A."/>
            <person name="Chen C."/>
            <person name="Yan M."/>
            <person name="Daum C."/>
            <person name="Ng V."/>
            <person name="Clum A."/>
            <person name="Steindorff A."/>
            <person name="Ohm R.A."/>
            <person name="Martin F."/>
            <person name="Silar P."/>
            <person name="Natvig D.O."/>
            <person name="Lalanne C."/>
            <person name="Gautier V."/>
            <person name="Ament-Velasquez S.L."/>
            <person name="Kruys A."/>
            <person name="Hutchinson M.I."/>
            <person name="Powell A.J."/>
            <person name="Barry K."/>
            <person name="Miller A.N."/>
            <person name="Grigoriev I.V."/>
            <person name="Debuchy R."/>
            <person name="Gladieux P."/>
            <person name="Hiltunen Thoren M."/>
            <person name="Johannesson H."/>
        </authorList>
    </citation>
    <scope>NUCLEOTIDE SEQUENCE</scope>
    <source>
        <strain evidence="7">CBS 141.50</strain>
    </source>
</reference>
<keyword evidence="1" id="KW-0805">Transcription regulation</keyword>
<comment type="caution">
    <text evidence="7">The sequence shown here is derived from an EMBL/GenBank/DDBJ whole genome shotgun (WGS) entry which is preliminary data.</text>
</comment>